<keyword evidence="1" id="KW-0560">Oxidoreductase</keyword>
<evidence type="ECO:0000313" key="7">
    <source>
        <dbReference type="Proteomes" id="UP001168380"/>
    </source>
</evidence>
<dbReference type="NCBIfam" id="TIGR03440">
    <property type="entry name" value="egtB_TIGR03440"/>
    <property type="match status" value="1"/>
</dbReference>
<organism evidence="6 7">
    <name type="scientific">Gilvimarinus algae</name>
    <dbReference type="NCBI Taxonomy" id="3058037"/>
    <lineage>
        <taxon>Bacteria</taxon>
        <taxon>Pseudomonadati</taxon>
        <taxon>Pseudomonadota</taxon>
        <taxon>Gammaproteobacteria</taxon>
        <taxon>Cellvibrionales</taxon>
        <taxon>Cellvibrionaceae</taxon>
        <taxon>Gilvimarinus</taxon>
    </lineage>
</organism>
<evidence type="ECO:0000256" key="3">
    <source>
        <dbReference type="ARBA" id="ARBA00037882"/>
    </source>
</evidence>
<evidence type="ECO:0000256" key="2">
    <source>
        <dbReference type="ARBA" id="ARBA00023004"/>
    </source>
</evidence>
<dbReference type="PANTHER" id="PTHR23150:SF36">
    <property type="entry name" value="HERCYNINE OXYGENASE"/>
    <property type="match status" value="1"/>
</dbReference>
<evidence type="ECO:0000313" key="6">
    <source>
        <dbReference type="EMBL" id="MDO3382678.1"/>
    </source>
</evidence>
<dbReference type="RefSeq" id="WP_302713058.1">
    <property type="nucleotide sequence ID" value="NZ_JAULRT010000052.1"/>
</dbReference>
<dbReference type="Gene3D" id="3.90.1580.10">
    <property type="entry name" value="paralog of FGE (formylglycine-generating enzyme)"/>
    <property type="match status" value="1"/>
</dbReference>
<dbReference type="EMBL" id="JAULRT010000052">
    <property type="protein sequence ID" value="MDO3382678.1"/>
    <property type="molecule type" value="Genomic_DNA"/>
</dbReference>
<feature type="domain" description="Sulfatase-modifying factor enzyme-like" evidence="4">
    <location>
        <begin position="336"/>
        <end position="419"/>
    </location>
</feature>
<dbReference type="SUPFAM" id="SSF56436">
    <property type="entry name" value="C-type lectin-like"/>
    <property type="match status" value="1"/>
</dbReference>
<protein>
    <submittedName>
        <fullName evidence="6">Ergothioneine biosynthesis protein EgtB</fullName>
    </submittedName>
</protein>
<sequence length="419" mass="48531">MLDISPATCTATLSEQYHQVRNRTLELTQGLSVEDMMLQSMPDASPTKWHLAHTTWFFEQFILSRWVNHYRCFDPNFNFLFNSYYESVGERHPRPIRGLLSRPSHQQVLDYRTHVDRAIGRLAVDLPLEEDPELSERLIIGLHHEMQHQELILTDIKHALAQNTVMQPRLPPDPPGSQADRKFSTFSETLTTVGADEAGFSYDCERPRHRVFLERFELRNSPISNGEWLAFMADGGYHQSGHWLSDGWDLCQQNAWQAPLYWHHLDGEWHELTFWGYRPVNPHAPVCHISFYEADAFCRWAGWRLPTEFEWEYGAARASAPSQGHYAESGHWHPKAASGKGLQQFYGDVWEWTSSAYCAYPGFTPAQGALGEYNGKFMANQFVLRGGSCATARDQMRPSYRNFFYPHQRWQFSGVRPAR</sequence>
<evidence type="ECO:0000256" key="1">
    <source>
        <dbReference type="ARBA" id="ARBA00023002"/>
    </source>
</evidence>
<dbReference type="Pfam" id="PF12867">
    <property type="entry name" value="DinB_2"/>
    <property type="match status" value="1"/>
</dbReference>
<comment type="caution">
    <text evidence="6">The sequence shown here is derived from an EMBL/GenBank/DDBJ whole genome shotgun (WGS) entry which is preliminary data.</text>
</comment>
<evidence type="ECO:0000259" key="4">
    <source>
        <dbReference type="Pfam" id="PF03781"/>
    </source>
</evidence>
<dbReference type="InterPro" id="IPR024775">
    <property type="entry name" value="DinB-like"/>
</dbReference>
<dbReference type="PANTHER" id="PTHR23150">
    <property type="entry name" value="SULFATASE MODIFYING FACTOR 1, 2"/>
    <property type="match status" value="1"/>
</dbReference>
<feature type="domain" description="DinB-like" evidence="5">
    <location>
        <begin position="16"/>
        <end position="152"/>
    </location>
</feature>
<evidence type="ECO:0000259" key="5">
    <source>
        <dbReference type="Pfam" id="PF12867"/>
    </source>
</evidence>
<dbReference type="Proteomes" id="UP001168380">
    <property type="component" value="Unassembled WGS sequence"/>
</dbReference>
<dbReference type="InterPro" id="IPR016187">
    <property type="entry name" value="CTDL_fold"/>
</dbReference>
<dbReference type="Pfam" id="PF03781">
    <property type="entry name" value="FGE-sulfatase"/>
    <property type="match status" value="2"/>
</dbReference>
<dbReference type="InterPro" id="IPR017806">
    <property type="entry name" value="EgtB"/>
</dbReference>
<comment type="pathway">
    <text evidence="3">Amino-acid biosynthesis; ergothioneine biosynthesis.</text>
</comment>
<name>A0ABT8THU0_9GAMM</name>
<dbReference type="InterPro" id="IPR051043">
    <property type="entry name" value="Sulfatase_Mod_Factor_Kinase"/>
</dbReference>
<dbReference type="SUPFAM" id="SSF109854">
    <property type="entry name" value="DinB/YfiT-like putative metalloenzymes"/>
    <property type="match status" value="1"/>
</dbReference>
<feature type="domain" description="Sulfatase-modifying factor enzyme-like" evidence="4">
    <location>
        <begin position="193"/>
        <end position="329"/>
    </location>
</feature>
<keyword evidence="2" id="KW-0408">Iron</keyword>
<dbReference type="InterPro" id="IPR034660">
    <property type="entry name" value="DinB/YfiT-like"/>
</dbReference>
<proteinExistence type="predicted"/>
<gene>
    <name evidence="6" type="primary">egtB</name>
    <name evidence="6" type="ORF">QWI16_10890</name>
</gene>
<dbReference type="InterPro" id="IPR005532">
    <property type="entry name" value="SUMF_dom"/>
</dbReference>
<accession>A0ABT8THU0</accession>
<keyword evidence="7" id="KW-1185">Reference proteome</keyword>
<reference evidence="6" key="1">
    <citation type="submission" date="2023-07" db="EMBL/GenBank/DDBJ databases">
        <title>Gilvimarinus algae sp. nov., isolated from the surface of Kelp.</title>
        <authorList>
            <person name="Sun Y.Y."/>
            <person name="Gong Y."/>
            <person name="Du Z.J."/>
        </authorList>
    </citation>
    <scope>NUCLEOTIDE SEQUENCE</scope>
    <source>
        <strain evidence="6">SDUM040014</strain>
    </source>
</reference>
<dbReference type="InterPro" id="IPR042095">
    <property type="entry name" value="SUMF_sf"/>
</dbReference>